<dbReference type="CDD" id="cd08545">
    <property type="entry name" value="YcnI_like"/>
    <property type="match status" value="1"/>
</dbReference>
<reference evidence="5 6" key="1">
    <citation type="submission" date="2017-04" db="EMBL/GenBank/DDBJ databases">
        <title>Comparative genome analysis of Subtercola boreus.</title>
        <authorList>
            <person name="Cho Y.-J."/>
            <person name="Cho A."/>
            <person name="Kim O.-S."/>
            <person name="Lee J.-I."/>
        </authorList>
    </citation>
    <scope>NUCLEOTIDE SEQUENCE [LARGE SCALE GENOMIC DNA]</scope>
    <source>
        <strain evidence="5 6">P27479</strain>
    </source>
</reference>
<comment type="caution">
    <text evidence="5">The sequence shown here is derived from an EMBL/GenBank/DDBJ whole genome shotgun (WGS) entry which is preliminary data.</text>
</comment>
<keyword evidence="2" id="KW-0812">Transmembrane</keyword>
<feature type="signal peptide" evidence="3">
    <location>
        <begin position="1"/>
        <end position="26"/>
    </location>
</feature>
<evidence type="ECO:0000256" key="2">
    <source>
        <dbReference type="SAM" id="Phobius"/>
    </source>
</evidence>
<feature type="region of interest" description="Disordered" evidence="1">
    <location>
        <begin position="178"/>
        <end position="204"/>
    </location>
</feature>
<sequence>MNKRTILRVGAALAAAGLLSISAPLAASAHVRVNPDQAAAGSYSTLVFKVPTESATASTTKVEVDLPTDTPFGSVSYQPVPGWTAEVTNSTLATPVVTDDGTVTEAPTKVTWTATGDAAIKPGEFQQFTISAGPIPDTGSVTLPAHQTYSDGSVVDWSEATPASGEEPEYPAPVLYISDTPPADETAAGASVSATPAAGTTASPSGTEAAVIGVGIGGLALGAIALVVSVIALTRRRTDRG</sequence>
<keyword evidence="2" id="KW-0472">Membrane</keyword>
<organism evidence="5 6">
    <name type="scientific">Subtercola boreus</name>
    <dbReference type="NCBI Taxonomy" id="120213"/>
    <lineage>
        <taxon>Bacteria</taxon>
        <taxon>Bacillati</taxon>
        <taxon>Actinomycetota</taxon>
        <taxon>Actinomycetes</taxon>
        <taxon>Micrococcales</taxon>
        <taxon>Microbacteriaceae</taxon>
        <taxon>Subtercola</taxon>
    </lineage>
</organism>
<evidence type="ECO:0000256" key="3">
    <source>
        <dbReference type="SAM" id="SignalP"/>
    </source>
</evidence>
<dbReference type="Proteomes" id="UP000256541">
    <property type="component" value="Unassembled WGS sequence"/>
</dbReference>
<feature type="transmembrane region" description="Helical" evidence="2">
    <location>
        <begin position="210"/>
        <end position="233"/>
    </location>
</feature>
<gene>
    <name evidence="5" type="ORF">B7R22_13765</name>
</gene>
<feature type="chain" id="PRO_5039388629" description="YncI copper-binding domain-containing protein" evidence="3">
    <location>
        <begin position="27"/>
        <end position="241"/>
    </location>
</feature>
<dbReference type="Pfam" id="PF07987">
    <property type="entry name" value="DUF1775"/>
    <property type="match status" value="1"/>
</dbReference>
<feature type="domain" description="YncI copper-binding" evidence="4">
    <location>
        <begin position="30"/>
        <end position="176"/>
    </location>
</feature>
<keyword evidence="3" id="KW-0732">Signal</keyword>
<dbReference type="AlphaFoldDB" id="A0A3E0VU99"/>
<keyword evidence="2" id="KW-1133">Transmembrane helix</keyword>
<evidence type="ECO:0000313" key="6">
    <source>
        <dbReference type="Proteomes" id="UP000256541"/>
    </source>
</evidence>
<evidence type="ECO:0000259" key="4">
    <source>
        <dbReference type="Pfam" id="PF07987"/>
    </source>
</evidence>
<dbReference type="InterPro" id="IPR038507">
    <property type="entry name" value="YcnI-like_sf"/>
</dbReference>
<accession>A0A3E0VU99</accession>
<dbReference type="Gene3D" id="2.60.40.2230">
    <property type="entry name" value="Uncharacterised protein YcnI-like PF07987, DUF1775"/>
    <property type="match status" value="1"/>
</dbReference>
<dbReference type="EMBL" id="NBXB01000035">
    <property type="protein sequence ID" value="RFA13230.1"/>
    <property type="molecule type" value="Genomic_DNA"/>
</dbReference>
<name>A0A3E0VU99_9MICO</name>
<dbReference type="RefSeq" id="WP_116412296.1">
    <property type="nucleotide sequence ID" value="NZ_NBXB01000035.1"/>
</dbReference>
<proteinExistence type="predicted"/>
<evidence type="ECO:0000256" key="1">
    <source>
        <dbReference type="SAM" id="MobiDB-lite"/>
    </source>
</evidence>
<dbReference type="OrthoDB" id="9810871at2"/>
<dbReference type="InterPro" id="IPR012533">
    <property type="entry name" value="YcnI-copper_dom"/>
</dbReference>
<protein>
    <recommendedName>
        <fullName evidence="4">YncI copper-binding domain-containing protein</fullName>
    </recommendedName>
</protein>
<evidence type="ECO:0000313" key="5">
    <source>
        <dbReference type="EMBL" id="RFA13230.1"/>
    </source>
</evidence>
<feature type="compositionally biased region" description="Low complexity" evidence="1">
    <location>
        <begin position="186"/>
        <end position="204"/>
    </location>
</feature>